<comment type="cofactor">
    <cofactor evidence="1">
        <name>Cu(2+)</name>
        <dbReference type="ChEBI" id="CHEBI:29036"/>
    </cofactor>
</comment>
<evidence type="ECO:0000256" key="6">
    <source>
        <dbReference type="ARBA" id="ARBA00023001"/>
    </source>
</evidence>
<proteinExistence type="inferred from homology"/>
<evidence type="ECO:0000256" key="14">
    <source>
        <dbReference type="ARBA" id="ARBA00045077"/>
    </source>
</evidence>
<reference evidence="19" key="1">
    <citation type="journal article" date="2023" name="Mol. Phylogenet. Evol.">
        <title>Genome-scale phylogeny and comparative genomics of the fungal order Sordariales.</title>
        <authorList>
            <person name="Hensen N."/>
            <person name="Bonometti L."/>
            <person name="Westerberg I."/>
            <person name="Brannstrom I.O."/>
            <person name="Guillou S."/>
            <person name="Cros-Aarteil S."/>
            <person name="Calhoun S."/>
            <person name="Haridas S."/>
            <person name="Kuo A."/>
            <person name="Mondo S."/>
            <person name="Pangilinan J."/>
            <person name="Riley R."/>
            <person name="LaButti K."/>
            <person name="Andreopoulos B."/>
            <person name="Lipzen A."/>
            <person name="Chen C."/>
            <person name="Yan M."/>
            <person name="Daum C."/>
            <person name="Ng V."/>
            <person name="Clum A."/>
            <person name="Steindorff A."/>
            <person name="Ohm R.A."/>
            <person name="Martin F."/>
            <person name="Silar P."/>
            <person name="Natvig D.O."/>
            <person name="Lalanne C."/>
            <person name="Gautier V."/>
            <person name="Ament-Velasquez S.L."/>
            <person name="Kruys A."/>
            <person name="Hutchinson M.I."/>
            <person name="Powell A.J."/>
            <person name="Barry K."/>
            <person name="Miller A.N."/>
            <person name="Grigoriev I.V."/>
            <person name="Debuchy R."/>
            <person name="Gladieux P."/>
            <person name="Hiltunen Thoren M."/>
            <person name="Johannesson H."/>
        </authorList>
    </citation>
    <scope>NUCLEOTIDE SEQUENCE</scope>
    <source>
        <strain evidence="19">CBS 990.96</strain>
    </source>
</reference>
<keyword evidence="5 17" id="KW-0732">Signal</keyword>
<keyword evidence="20" id="KW-1185">Reference proteome</keyword>
<evidence type="ECO:0000256" key="3">
    <source>
        <dbReference type="ARBA" id="ARBA00022525"/>
    </source>
</evidence>
<keyword evidence="19" id="KW-0378">Hydrolase</keyword>
<comment type="similarity">
    <text evidence="13">Belongs to the polysaccharide monooxygenase AA9 family.</text>
</comment>
<accession>A0AAN7H107</accession>
<dbReference type="Proteomes" id="UP001301958">
    <property type="component" value="Unassembled WGS sequence"/>
</dbReference>
<evidence type="ECO:0000313" key="20">
    <source>
        <dbReference type="Proteomes" id="UP001301958"/>
    </source>
</evidence>
<dbReference type="GO" id="GO:0030248">
    <property type="term" value="F:cellulose binding"/>
    <property type="evidence" value="ECO:0007669"/>
    <property type="project" value="InterPro"/>
</dbReference>
<keyword evidence="8" id="KW-0186">Copper</keyword>
<dbReference type="GO" id="GO:0005576">
    <property type="term" value="C:extracellular region"/>
    <property type="evidence" value="ECO:0007669"/>
    <property type="project" value="UniProtKB-SubCell"/>
</dbReference>
<dbReference type="InterPro" id="IPR049892">
    <property type="entry name" value="AA9"/>
</dbReference>
<name>A0AAN7H107_9PEZI</name>
<evidence type="ECO:0000256" key="17">
    <source>
        <dbReference type="SAM" id="SignalP"/>
    </source>
</evidence>
<evidence type="ECO:0000256" key="12">
    <source>
        <dbReference type="ARBA" id="ARBA00023326"/>
    </source>
</evidence>
<evidence type="ECO:0000256" key="8">
    <source>
        <dbReference type="ARBA" id="ARBA00023008"/>
    </source>
</evidence>
<keyword evidence="12" id="KW-0624">Polysaccharide degradation</keyword>
<comment type="caution">
    <text evidence="19">The sequence shown here is derived from an EMBL/GenBank/DDBJ whole genome shotgun (WGS) entry which is preliminary data.</text>
</comment>
<dbReference type="InterPro" id="IPR035971">
    <property type="entry name" value="CBD_sf"/>
</dbReference>
<dbReference type="SUPFAM" id="SSF57180">
    <property type="entry name" value="Cellulose-binding domain"/>
    <property type="match status" value="1"/>
</dbReference>
<dbReference type="SMART" id="SM00236">
    <property type="entry name" value="fCBD"/>
    <property type="match status" value="1"/>
</dbReference>
<dbReference type="GO" id="GO:0004497">
    <property type="term" value="F:monooxygenase activity"/>
    <property type="evidence" value="ECO:0007669"/>
    <property type="project" value="UniProtKB-KW"/>
</dbReference>
<feature type="signal peptide" evidence="17">
    <location>
        <begin position="1"/>
        <end position="21"/>
    </location>
</feature>
<feature type="region of interest" description="Disordered" evidence="16">
    <location>
        <begin position="241"/>
        <end position="265"/>
    </location>
</feature>
<gene>
    <name evidence="19" type="ORF">QBC38DRAFT_546109</name>
</gene>
<dbReference type="PANTHER" id="PTHR33353">
    <property type="entry name" value="PUTATIVE (AFU_ORTHOLOGUE AFUA_1G12560)-RELATED"/>
    <property type="match status" value="1"/>
</dbReference>
<evidence type="ECO:0000256" key="11">
    <source>
        <dbReference type="ARBA" id="ARBA00023277"/>
    </source>
</evidence>
<keyword evidence="4" id="KW-0479">Metal-binding</keyword>
<dbReference type="Pfam" id="PF03443">
    <property type="entry name" value="AA9"/>
    <property type="match status" value="1"/>
</dbReference>
<evidence type="ECO:0000256" key="15">
    <source>
        <dbReference type="ARBA" id="ARBA00047174"/>
    </source>
</evidence>
<dbReference type="GO" id="GO:0030245">
    <property type="term" value="P:cellulose catabolic process"/>
    <property type="evidence" value="ECO:0007669"/>
    <property type="project" value="UniProtKB-KW"/>
</dbReference>
<comment type="subcellular location">
    <subcellularLocation>
        <location evidence="2">Secreted</location>
    </subcellularLocation>
</comment>
<sequence>MKLSISTVALWALSAAQTASAHYRFSKFLVNGKLSTDWEFIRENSNGIMPTKQFLTPSDDFRCNSGSFANAGKTKVAKVNPGDRLGFQLWYYATMQHPGPLTIHMSRAPGDVRQYRGDGDWFKVHQMIICKPPTGGYLNDKDWCTWDLATVEFTLPRDTPPGQYLIRVEHIALHGARSGDTEFYYTCAQVEVGGNGNGRPGPMVKIPGLYDSNDPALRYFIYGAPNYPYTNVGKHAVWTGGNGGGGGSTQPSNPPPSNGGGGGGNGATVGLWGQCGGKDYTGPTRCSEGTCKVQNEWYSQCVN</sequence>
<dbReference type="PROSITE" id="PS00562">
    <property type="entry name" value="CBM1_1"/>
    <property type="match status" value="1"/>
</dbReference>
<dbReference type="PROSITE" id="PS51164">
    <property type="entry name" value="CBM1_2"/>
    <property type="match status" value="1"/>
</dbReference>
<evidence type="ECO:0000256" key="1">
    <source>
        <dbReference type="ARBA" id="ARBA00001973"/>
    </source>
</evidence>
<comment type="catalytic activity">
    <reaction evidence="14">
        <text>[(1-&gt;4)-beta-D-glucosyl]n+m + reduced acceptor + O2 = 4-dehydro-beta-D-glucosyl-[(1-&gt;4)-beta-D-glucosyl]n-1 + [(1-&gt;4)-beta-D-glucosyl]m + acceptor + H2O.</text>
        <dbReference type="EC" id="1.14.99.56"/>
    </reaction>
</comment>
<keyword evidence="3" id="KW-0964">Secreted</keyword>
<keyword evidence="6" id="KW-0136">Cellulose degradation</keyword>
<evidence type="ECO:0000256" key="4">
    <source>
        <dbReference type="ARBA" id="ARBA00022723"/>
    </source>
</evidence>
<evidence type="ECO:0000256" key="5">
    <source>
        <dbReference type="ARBA" id="ARBA00022729"/>
    </source>
</evidence>
<dbReference type="Pfam" id="PF00734">
    <property type="entry name" value="CBM_1"/>
    <property type="match status" value="1"/>
</dbReference>
<dbReference type="EMBL" id="MU865350">
    <property type="protein sequence ID" value="KAK4226310.1"/>
    <property type="molecule type" value="Genomic_DNA"/>
</dbReference>
<dbReference type="Gene3D" id="2.70.50.70">
    <property type="match status" value="1"/>
</dbReference>
<dbReference type="CDD" id="cd21175">
    <property type="entry name" value="LPMO_AA9"/>
    <property type="match status" value="1"/>
</dbReference>
<evidence type="ECO:0000256" key="7">
    <source>
        <dbReference type="ARBA" id="ARBA00023002"/>
    </source>
</evidence>
<protein>
    <recommendedName>
        <fullName evidence="15">lytic cellulose monooxygenase (C4-dehydrogenating)</fullName>
        <ecNumber evidence="15">1.14.99.56</ecNumber>
    </recommendedName>
</protein>
<organism evidence="19 20">
    <name type="scientific">Podospora fimiseda</name>
    <dbReference type="NCBI Taxonomy" id="252190"/>
    <lineage>
        <taxon>Eukaryota</taxon>
        <taxon>Fungi</taxon>
        <taxon>Dikarya</taxon>
        <taxon>Ascomycota</taxon>
        <taxon>Pezizomycotina</taxon>
        <taxon>Sordariomycetes</taxon>
        <taxon>Sordariomycetidae</taxon>
        <taxon>Sordariales</taxon>
        <taxon>Podosporaceae</taxon>
        <taxon>Podospora</taxon>
    </lineage>
</organism>
<dbReference type="AlphaFoldDB" id="A0AAN7H107"/>
<evidence type="ECO:0000313" key="19">
    <source>
        <dbReference type="EMBL" id="KAK4226310.1"/>
    </source>
</evidence>
<evidence type="ECO:0000259" key="18">
    <source>
        <dbReference type="PROSITE" id="PS51164"/>
    </source>
</evidence>
<feature type="domain" description="CBM1" evidence="18">
    <location>
        <begin position="267"/>
        <end position="302"/>
    </location>
</feature>
<evidence type="ECO:0000256" key="13">
    <source>
        <dbReference type="ARBA" id="ARBA00044502"/>
    </source>
</evidence>
<dbReference type="GO" id="GO:0016787">
    <property type="term" value="F:hydrolase activity"/>
    <property type="evidence" value="ECO:0007669"/>
    <property type="project" value="UniProtKB-KW"/>
</dbReference>
<reference evidence="19" key="2">
    <citation type="submission" date="2023-05" db="EMBL/GenBank/DDBJ databases">
        <authorList>
            <consortium name="Lawrence Berkeley National Laboratory"/>
            <person name="Steindorff A."/>
            <person name="Hensen N."/>
            <person name="Bonometti L."/>
            <person name="Westerberg I."/>
            <person name="Brannstrom I.O."/>
            <person name="Guillou S."/>
            <person name="Cros-Aarteil S."/>
            <person name="Calhoun S."/>
            <person name="Haridas S."/>
            <person name="Kuo A."/>
            <person name="Mondo S."/>
            <person name="Pangilinan J."/>
            <person name="Riley R."/>
            <person name="Labutti K."/>
            <person name="Andreopoulos B."/>
            <person name="Lipzen A."/>
            <person name="Chen C."/>
            <person name="Yanf M."/>
            <person name="Daum C."/>
            <person name="Ng V."/>
            <person name="Clum A."/>
            <person name="Ohm R."/>
            <person name="Martin F."/>
            <person name="Silar P."/>
            <person name="Natvig D."/>
            <person name="Lalanne C."/>
            <person name="Gautier V."/>
            <person name="Ament-Velasquez S.L."/>
            <person name="Kruys A."/>
            <person name="Hutchinson M.I."/>
            <person name="Powell A.J."/>
            <person name="Barry K."/>
            <person name="Miller A.N."/>
            <person name="Grigoriev I.V."/>
            <person name="Debuchy R."/>
            <person name="Gladieux P."/>
            <person name="Thoren M.H."/>
            <person name="Johannesson H."/>
        </authorList>
    </citation>
    <scope>NUCLEOTIDE SEQUENCE</scope>
    <source>
        <strain evidence="19">CBS 990.96</strain>
    </source>
</reference>
<keyword evidence="11" id="KW-0119">Carbohydrate metabolism</keyword>
<evidence type="ECO:0000256" key="16">
    <source>
        <dbReference type="SAM" id="MobiDB-lite"/>
    </source>
</evidence>
<dbReference type="GO" id="GO:0046872">
    <property type="term" value="F:metal ion binding"/>
    <property type="evidence" value="ECO:0007669"/>
    <property type="project" value="UniProtKB-KW"/>
</dbReference>
<feature type="chain" id="PRO_5042947089" description="lytic cellulose monooxygenase (C4-dehydrogenating)" evidence="17">
    <location>
        <begin position="22"/>
        <end position="303"/>
    </location>
</feature>
<dbReference type="PANTHER" id="PTHR33353:SF2">
    <property type="entry name" value="ENDO-BETA-1,4-GLUCANASE D"/>
    <property type="match status" value="1"/>
</dbReference>
<keyword evidence="7" id="KW-0560">Oxidoreductase</keyword>
<dbReference type="EC" id="1.14.99.56" evidence="15"/>
<evidence type="ECO:0000256" key="9">
    <source>
        <dbReference type="ARBA" id="ARBA00023033"/>
    </source>
</evidence>
<keyword evidence="9" id="KW-0503">Monooxygenase</keyword>
<dbReference type="InterPro" id="IPR005103">
    <property type="entry name" value="AA9_LPMO"/>
</dbReference>
<keyword evidence="10" id="KW-1015">Disulfide bond</keyword>
<dbReference type="InterPro" id="IPR000254">
    <property type="entry name" value="CBD"/>
</dbReference>
<evidence type="ECO:0000256" key="2">
    <source>
        <dbReference type="ARBA" id="ARBA00004613"/>
    </source>
</evidence>
<evidence type="ECO:0000256" key="10">
    <source>
        <dbReference type="ARBA" id="ARBA00023157"/>
    </source>
</evidence>